<evidence type="ECO:0000259" key="2">
    <source>
        <dbReference type="Pfam" id="PF14436"/>
    </source>
</evidence>
<dbReference type="EMBL" id="CT573213">
    <property type="protein sequence ID" value="CAJ58932.1"/>
    <property type="molecule type" value="Genomic_DNA"/>
</dbReference>
<protein>
    <recommendedName>
        <fullName evidence="2">Bacterial EndoU nuclease domain-containing protein</fullName>
    </recommendedName>
</protein>
<name>Q0RU12_FRAAA</name>
<dbReference type="Proteomes" id="UP000000657">
    <property type="component" value="Chromosome"/>
</dbReference>
<dbReference type="HOGENOM" id="CLU_949143_0_0_11"/>
<keyword evidence="4" id="KW-1185">Reference proteome</keyword>
<organism evidence="3 4">
    <name type="scientific">Frankia alni (strain DSM 45986 / CECT 9034 / ACN14a)</name>
    <dbReference type="NCBI Taxonomy" id="326424"/>
    <lineage>
        <taxon>Bacteria</taxon>
        <taxon>Bacillati</taxon>
        <taxon>Actinomycetota</taxon>
        <taxon>Actinomycetes</taxon>
        <taxon>Frankiales</taxon>
        <taxon>Frankiaceae</taxon>
        <taxon>Frankia</taxon>
    </lineage>
</organism>
<sequence length="306" mass="33451">MPRDLPAPGADLPEPLPGAAADRTDRISGPEAKARLLDLAATRAGDASKPVDSSFPEQRGEELSGPERKARALDRLALGRLALEHGGDSADVVRRPPAAPQRELTSAERKAILLDQASDRLQRSDRESAGEAELSGGAPEQHRDRSVPIGPDRPVPTDLRPPITEKAFNHVLNGEWSRKGKPVGFHSAPEGVPPEGRRVSWAAEPTVEGAYGAKVEFRNESTGEWREKKVRQHTMFPDFWSTEKVRGAVQSAYDEVYDTQISPALRAGSDLSKTKWTGSYEGVHIRFYVEPDGSVRTAFPVIDEED</sequence>
<accession>Q0RU12</accession>
<dbReference type="STRING" id="326424.FRAAL0255"/>
<gene>
    <name evidence="3" type="ordered locus">FRAAL0255</name>
</gene>
<dbReference type="RefSeq" id="WP_011601513.1">
    <property type="nucleotide sequence ID" value="NC_008278.1"/>
</dbReference>
<dbReference type="InterPro" id="IPR029501">
    <property type="entry name" value="EndoU_bac"/>
</dbReference>
<evidence type="ECO:0000313" key="3">
    <source>
        <dbReference type="EMBL" id="CAJ58932.1"/>
    </source>
</evidence>
<dbReference type="AlphaFoldDB" id="Q0RU12"/>
<reference evidence="3 4" key="1">
    <citation type="journal article" date="2007" name="Genome Res.">
        <title>Genome characteristics of facultatively symbiotic Frankia sp. strains reflect host range and host plant biogeography.</title>
        <authorList>
            <person name="Normand P."/>
            <person name="Lapierre P."/>
            <person name="Tisa L.S."/>
            <person name="Gogarten J.P."/>
            <person name="Alloisio N."/>
            <person name="Bagnarol E."/>
            <person name="Bassi C.A."/>
            <person name="Berry A.M."/>
            <person name="Bickhart D.M."/>
            <person name="Choisne N."/>
            <person name="Couloux A."/>
            <person name="Cournoyer B."/>
            <person name="Cruveiller S."/>
            <person name="Daubin V."/>
            <person name="Demange N."/>
            <person name="Francino M.P."/>
            <person name="Goltsman E."/>
            <person name="Huang Y."/>
            <person name="Kopp O.R."/>
            <person name="Labarre L."/>
            <person name="Lapidus A."/>
            <person name="Lavire C."/>
            <person name="Marechal J."/>
            <person name="Martinez M."/>
            <person name="Mastronunzio J.E."/>
            <person name="Mullin B.C."/>
            <person name="Niemann J."/>
            <person name="Pujic P."/>
            <person name="Rawnsley T."/>
            <person name="Rouy Z."/>
            <person name="Schenowitz C."/>
            <person name="Sellstedt A."/>
            <person name="Tavares F."/>
            <person name="Tomkins J.P."/>
            <person name="Vallenet D."/>
            <person name="Valverde C."/>
            <person name="Wall L.G."/>
            <person name="Wang Y."/>
            <person name="Medigue C."/>
            <person name="Benson D.R."/>
        </authorList>
    </citation>
    <scope>NUCLEOTIDE SEQUENCE [LARGE SCALE GENOMIC DNA]</scope>
    <source>
        <strain evidence="4">DSM 45986 / CECT 9034 / ACN14a</strain>
    </source>
</reference>
<feature type="compositionally biased region" description="Basic and acidic residues" evidence="1">
    <location>
        <begin position="83"/>
        <end position="94"/>
    </location>
</feature>
<dbReference type="GO" id="GO:0004519">
    <property type="term" value="F:endonuclease activity"/>
    <property type="evidence" value="ECO:0007669"/>
    <property type="project" value="InterPro"/>
</dbReference>
<evidence type="ECO:0000256" key="1">
    <source>
        <dbReference type="SAM" id="MobiDB-lite"/>
    </source>
</evidence>
<feature type="domain" description="Bacterial EndoU nuclease" evidence="2">
    <location>
        <begin position="165"/>
        <end position="301"/>
    </location>
</feature>
<proteinExistence type="predicted"/>
<dbReference type="eggNOG" id="ENOG5032WKZ">
    <property type="taxonomic scope" value="Bacteria"/>
</dbReference>
<evidence type="ECO:0000313" key="4">
    <source>
        <dbReference type="Proteomes" id="UP000000657"/>
    </source>
</evidence>
<feature type="compositionally biased region" description="Basic and acidic residues" evidence="1">
    <location>
        <begin position="58"/>
        <end position="69"/>
    </location>
</feature>
<feature type="compositionally biased region" description="Basic and acidic residues" evidence="1">
    <location>
        <begin position="105"/>
        <end position="129"/>
    </location>
</feature>
<dbReference type="Pfam" id="PF14436">
    <property type="entry name" value="EndoU_bacteria"/>
    <property type="match status" value="1"/>
</dbReference>
<dbReference type="OrthoDB" id="9809490at2"/>
<dbReference type="KEGG" id="fal:FRAAL0255"/>
<feature type="region of interest" description="Disordered" evidence="1">
    <location>
        <begin position="41"/>
        <end position="69"/>
    </location>
</feature>
<feature type="region of interest" description="Disordered" evidence="1">
    <location>
        <begin position="1"/>
        <end position="28"/>
    </location>
</feature>
<feature type="region of interest" description="Disordered" evidence="1">
    <location>
        <begin position="83"/>
        <end position="162"/>
    </location>
</feature>